<evidence type="ECO:0000256" key="4">
    <source>
        <dbReference type="ARBA" id="ARBA00014880"/>
    </source>
</evidence>
<evidence type="ECO:0000256" key="11">
    <source>
        <dbReference type="ARBA" id="ARBA00023049"/>
    </source>
</evidence>
<dbReference type="GO" id="GO:0006508">
    <property type="term" value="P:proteolysis"/>
    <property type="evidence" value="ECO:0007669"/>
    <property type="project" value="UniProtKB-KW"/>
</dbReference>
<dbReference type="Proteomes" id="UP001443914">
    <property type="component" value="Unassembled WGS sequence"/>
</dbReference>
<dbReference type="FunFam" id="3.40.140.10:FF:000203">
    <property type="entry name" value="COP9 signalosome complex subunit 5"/>
    <property type="match status" value="1"/>
</dbReference>
<keyword evidence="12" id="KW-0539">Nucleus</keyword>
<protein>
    <recommendedName>
        <fullName evidence="4">COP9 signalosome complex subunit 5</fullName>
    </recommendedName>
</protein>
<dbReference type="InterPro" id="IPR037518">
    <property type="entry name" value="MPN"/>
</dbReference>
<dbReference type="GO" id="GO:0008237">
    <property type="term" value="F:metallopeptidase activity"/>
    <property type="evidence" value="ECO:0007669"/>
    <property type="project" value="UniProtKB-KW"/>
</dbReference>
<evidence type="ECO:0000313" key="15">
    <source>
        <dbReference type="Proteomes" id="UP001443914"/>
    </source>
</evidence>
<evidence type="ECO:0000256" key="7">
    <source>
        <dbReference type="ARBA" id="ARBA00022723"/>
    </source>
</evidence>
<organism evidence="14 15">
    <name type="scientific">Saponaria officinalis</name>
    <name type="common">Common soapwort</name>
    <name type="synonym">Lychnis saponaria</name>
    <dbReference type="NCBI Taxonomy" id="3572"/>
    <lineage>
        <taxon>Eukaryota</taxon>
        <taxon>Viridiplantae</taxon>
        <taxon>Streptophyta</taxon>
        <taxon>Embryophyta</taxon>
        <taxon>Tracheophyta</taxon>
        <taxon>Spermatophyta</taxon>
        <taxon>Magnoliopsida</taxon>
        <taxon>eudicotyledons</taxon>
        <taxon>Gunneridae</taxon>
        <taxon>Pentapetalae</taxon>
        <taxon>Caryophyllales</taxon>
        <taxon>Caryophyllaceae</taxon>
        <taxon>Caryophylleae</taxon>
        <taxon>Saponaria</taxon>
    </lineage>
</organism>
<keyword evidence="8" id="KW-0736">Signalosome</keyword>
<comment type="subcellular location">
    <subcellularLocation>
        <location evidence="2">Cytoplasm</location>
    </subcellularLocation>
    <subcellularLocation>
        <location evidence="1">Nucleus</location>
    </subcellularLocation>
</comment>
<keyword evidence="11" id="KW-0482">Metalloprotease</keyword>
<dbReference type="PANTHER" id="PTHR10410">
    <property type="entry name" value="EUKARYOTIC TRANSLATION INITIATION FACTOR 3 -RELATED"/>
    <property type="match status" value="1"/>
</dbReference>
<gene>
    <name evidence="14" type="ORF">RND81_04G045800</name>
</gene>
<accession>A0AAW1LKX0</accession>
<dbReference type="Pfam" id="PF01398">
    <property type="entry name" value="JAB"/>
    <property type="match status" value="1"/>
</dbReference>
<dbReference type="InterPro" id="IPR000555">
    <property type="entry name" value="JAMM/MPN+_dom"/>
</dbReference>
<dbReference type="EMBL" id="JBDFQZ010000004">
    <property type="protein sequence ID" value="KAK9733132.1"/>
    <property type="molecule type" value="Genomic_DNA"/>
</dbReference>
<dbReference type="AlphaFoldDB" id="A0AAW1LKX0"/>
<evidence type="ECO:0000256" key="10">
    <source>
        <dbReference type="ARBA" id="ARBA00022833"/>
    </source>
</evidence>
<dbReference type="GO" id="GO:0005737">
    <property type="term" value="C:cytoplasm"/>
    <property type="evidence" value="ECO:0007669"/>
    <property type="project" value="UniProtKB-SubCell"/>
</dbReference>
<evidence type="ECO:0000313" key="14">
    <source>
        <dbReference type="EMBL" id="KAK9733131.1"/>
    </source>
</evidence>
<name>A0AAW1LKX0_SAPOF</name>
<keyword evidence="9" id="KW-0378">Hydrolase</keyword>
<keyword evidence="15" id="KW-1185">Reference proteome</keyword>
<dbReference type="GO" id="GO:0008180">
    <property type="term" value="C:COP9 signalosome"/>
    <property type="evidence" value="ECO:0007669"/>
    <property type="project" value="UniProtKB-KW"/>
</dbReference>
<evidence type="ECO:0000256" key="9">
    <source>
        <dbReference type="ARBA" id="ARBA00022801"/>
    </source>
</evidence>
<keyword evidence="7" id="KW-0479">Metal-binding</keyword>
<evidence type="ECO:0000256" key="6">
    <source>
        <dbReference type="ARBA" id="ARBA00022670"/>
    </source>
</evidence>
<evidence type="ECO:0000256" key="8">
    <source>
        <dbReference type="ARBA" id="ARBA00022790"/>
    </source>
</evidence>
<proteinExistence type="inferred from homology"/>
<comment type="caution">
    <text evidence="14">The sequence shown here is derived from an EMBL/GenBank/DDBJ whole genome shotgun (WGS) entry which is preliminary data.</text>
</comment>
<evidence type="ECO:0000259" key="13">
    <source>
        <dbReference type="PROSITE" id="PS50249"/>
    </source>
</evidence>
<keyword evidence="5" id="KW-0963">Cytoplasm</keyword>
<evidence type="ECO:0000256" key="3">
    <source>
        <dbReference type="ARBA" id="ARBA00006008"/>
    </source>
</evidence>
<feature type="domain" description="MPN" evidence="13">
    <location>
        <begin position="59"/>
        <end position="192"/>
    </location>
</feature>
<evidence type="ECO:0000256" key="12">
    <source>
        <dbReference type="ARBA" id="ARBA00023242"/>
    </source>
</evidence>
<keyword evidence="10" id="KW-0862">Zinc</keyword>
<dbReference type="Gene3D" id="3.40.140.10">
    <property type="entry name" value="Cytidine Deaminase, domain 2"/>
    <property type="match status" value="1"/>
</dbReference>
<keyword evidence="6" id="KW-0645">Protease</keyword>
<evidence type="ECO:0000256" key="1">
    <source>
        <dbReference type="ARBA" id="ARBA00004123"/>
    </source>
</evidence>
<evidence type="ECO:0000256" key="2">
    <source>
        <dbReference type="ARBA" id="ARBA00004496"/>
    </source>
</evidence>
<dbReference type="EMBL" id="JBDFQZ010000004">
    <property type="protein sequence ID" value="KAK9733131.1"/>
    <property type="molecule type" value="Genomic_DNA"/>
</dbReference>
<dbReference type="PROSITE" id="PS50249">
    <property type="entry name" value="MPN"/>
    <property type="match status" value="1"/>
</dbReference>
<comment type="similarity">
    <text evidence="3">Belongs to the peptidase M67A family. CSN5 subfamily.</text>
</comment>
<dbReference type="InterPro" id="IPR050242">
    <property type="entry name" value="JAMM_MPN+_peptidase_M67A"/>
</dbReference>
<dbReference type="SMART" id="SM00232">
    <property type="entry name" value="JAB_MPN"/>
    <property type="match status" value="1"/>
</dbReference>
<dbReference type="SUPFAM" id="SSF102712">
    <property type="entry name" value="JAB1/MPN domain"/>
    <property type="match status" value="1"/>
</dbReference>
<sequence>MMELSPTTLGQSAAEAKRTWELKNNISTTLDLNPQNDVFGQISQKEKPWTNDPRYFKTVKISDLALLKMAMHASSDPDTEAVGLLQGKTDGDAFIVIDVFALPIDAPETGVNAQSKLLEYYETQLQDGGLEEVVGWYRSHRYWGCKVYPTDVSTQMCIQKMKEVSFAIVIDPRTTIFVGEVYMSAFRTYPEGYQRPDAINQTDIPERIIELRKHLLKCCILNTTYFKSSCDRNLMENLWNDYWVHTNSLPTSGRKSGDLKSVVDRKPADRNVVSTLENKGGLTKYFVYVKVNTFELYHSFDDVMENLFAKLMEEVGSSKSQITLNMHCFFYAYLTEEQAKNLAGKDCVGQVRPAVYNYVSESDCSFPAYDPCV</sequence>
<evidence type="ECO:0000256" key="5">
    <source>
        <dbReference type="ARBA" id="ARBA00022490"/>
    </source>
</evidence>
<reference evidence="14 15" key="1">
    <citation type="submission" date="2024-03" db="EMBL/GenBank/DDBJ databases">
        <title>WGS assembly of Saponaria officinalis var. Norfolk2.</title>
        <authorList>
            <person name="Jenkins J."/>
            <person name="Shu S."/>
            <person name="Grimwood J."/>
            <person name="Barry K."/>
            <person name="Goodstein D."/>
            <person name="Schmutz J."/>
            <person name="Leebens-Mack J."/>
            <person name="Osbourn A."/>
        </authorList>
    </citation>
    <scope>NUCLEOTIDE SEQUENCE [LARGE SCALE GENOMIC DNA]</scope>
    <source>
        <strain evidence="15">cv. Norfolk2</strain>
        <strain evidence="14">JIC</strain>
        <tissue evidence="14">Leaf</tissue>
    </source>
</reference>
<dbReference type="GO" id="GO:0046872">
    <property type="term" value="F:metal ion binding"/>
    <property type="evidence" value="ECO:0007669"/>
    <property type="project" value="UniProtKB-KW"/>
</dbReference>